<dbReference type="STRING" id="1182545.A0A072NZ62"/>
<keyword evidence="3" id="KW-0560">Oxidoreductase</keyword>
<dbReference type="OrthoDB" id="542013at2759"/>
<evidence type="ECO:0008006" key="6">
    <source>
        <dbReference type="Google" id="ProtNLM"/>
    </source>
</evidence>
<dbReference type="EMBL" id="AMGV01000014">
    <property type="protein sequence ID" value="KEF53174.1"/>
    <property type="molecule type" value="Genomic_DNA"/>
</dbReference>
<reference evidence="4 5" key="1">
    <citation type="submission" date="2013-03" db="EMBL/GenBank/DDBJ databases">
        <title>The Genome Sequence of Exophiala aquamarina CBS 119918.</title>
        <authorList>
            <consortium name="The Broad Institute Genomics Platform"/>
            <person name="Cuomo C."/>
            <person name="de Hoog S."/>
            <person name="Gorbushina A."/>
            <person name="Walker B."/>
            <person name="Young S.K."/>
            <person name="Zeng Q."/>
            <person name="Gargeya S."/>
            <person name="Fitzgerald M."/>
            <person name="Haas B."/>
            <person name="Abouelleil A."/>
            <person name="Allen A.W."/>
            <person name="Alvarado L."/>
            <person name="Arachchi H.M."/>
            <person name="Berlin A.M."/>
            <person name="Chapman S.B."/>
            <person name="Gainer-Dewar J."/>
            <person name="Goldberg J."/>
            <person name="Griggs A."/>
            <person name="Gujja S."/>
            <person name="Hansen M."/>
            <person name="Howarth C."/>
            <person name="Imamovic A."/>
            <person name="Ireland A."/>
            <person name="Larimer J."/>
            <person name="McCowan C."/>
            <person name="Murphy C."/>
            <person name="Pearson M."/>
            <person name="Poon T.W."/>
            <person name="Priest M."/>
            <person name="Roberts A."/>
            <person name="Saif S."/>
            <person name="Shea T."/>
            <person name="Sisk P."/>
            <person name="Sykes S."/>
            <person name="Wortman J."/>
            <person name="Nusbaum C."/>
            <person name="Birren B."/>
        </authorList>
    </citation>
    <scope>NUCLEOTIDE SEQUENCE [LARGE SCALE GENOMIC DNA]</scope>
    <source>
        <strain evidence="4 5">CBS 119918</strain>
    </source>
</reference>
<gene>
    <name evidence="4" type="ORF">A1O9_10622</name>
</gene>
<name>A0A072NZ62_9EURO</name>
<dbReference type="RefSeq" id="XP_013255764.1">
    <property type="nucleotide sequence ID" value="XM_013400310.1"/>
</dbReference>
<dbReference type="InterPro" id="IPR002347">
    <property type="entry name" value="SDR_fam"/>
</dbReference>
<dbReference type="PANTHER" id="PTHR24320:SF152">
    <property type="entry name" value="SHORT-CHAIN DEHYDROGENASE_REDUCTASE FAMILY PROTEIN"/>
    <property type="match status" value="1"/>
</dbReference>
<accession>A0A072NZ62</accession>
<comment type="caution">
    <text evidence="4">The sequence shown here is derived from an EMBL/GenBank/DDBJ whole genome shotgun (WGS) entry which is preliminary data.</text>
</comment>
<evidence type="ECO:0000256" key="2">
    <source>
        <dbReference type="ARBA" id="ARBA00022857"/>
    </source>
</evidence>
<keyword evidence="2" id="KW-0521">NADP</keyword>
<dbReference type="Proteomes" id="UP000027920">
    <property type="component" value="Unassembled WGS sequence"/>
</dbReference>
<dbReference type="HOGENOM" id="CLU_010194_44_3_1"/>
<evidence type="ECO:0000313" key="5">
    <source>
        <dbReference type="Proteomes" id="UP000027920"/>
    </source>
</evidence>
<dbReference type="Pfam" id="PF00106">
    <property type="entry name" value="adh_short"/>
    <property type="match status" value="1"/>
</dbReference>
<dbReference type="Gene3D" id="3.40.50.720">
    <property type="entry name" value="NAD(P)-binding Rossmann-like Domain"/>
    <property type="match status" value="1"/>
</dbReference>
<sequence length="321" mass="35597">MSTFKQTILITGGTSGLGYEAATALARHYKEAKVVIASRRDPDSAAISINQINGQNNVQFLPLDLGSHDNIRTFVKAWNDQKFPPISALVLNAGLQFPDKIHYTSDGIEATFGVNHVGHALLFHLLQPNLANEARIIVVASGTHDPAQKSGLPDAVYTSGEELAHPAGDALKNEGRQRYATSKLCNILWTYALHRRVSQLATKSWTVVAFDPGLMPGTGLAREAGPVLRFIWHHIFPALIPLLRRMFHHNVHTPKQSGANLAFVVTDTHARAKSGVYYEVRKEIPSSIDSYEESKQEELWAWTVKTLATNEQERKDFEVVF</sequence>
<dbReference type="GeneID" id="25285526"/>
<dbReference type="GO" id="GO:0016491">
    <property type="term" value="F:oxidoreductase activity"/>
    <property type="evidence" value="ECO:0007669"/>
    <property type="project" value="UniProtKB-KW"/>
</dbReference>
<dbReference type="InterPro" id="IPR036291">
    <property type="entry name" value="NAD(P)-bd_dom_sf"/>
</dbReference>
<dbReference type="SUPFAM" id="SSF51735">
    <property type="entry name" value="NAD(P)-binding Rossmann-fold domains"/>
    <property type="match status" value="1"/>
</dbReference>
<evidence type="ECO:0000256" key="1">
    <source>
        <dbReference type="ARBA" id="ARBA00006484"/>
    </source>
</evidence>
<proteinExistence type="inferred from homology"/>
<comment type="similarity">
    <text evidence="1">Belongs to the short-chain dehydrogenases/reductases (SDR) family.</text>
</comment>
<dbReference type="VEuPathDB" id="FungiDB:A1O9_10622"/>
<dbReference type="PANTHER" id="PTHR24320">
    <property type="entry name" value="RETINOL DEHYDROGENASE"/>
    <property type="match status" value="1"/>
</dbReference>
<keyword evidence="5" id="KW-1185">Reference proteome</keyword>
<organism evidence="4 5">
    <name type="scientific">Exophiala aquamarina CBS 119918</name>
    <dbReference type="NCBI Taxonomy" id="1182545"/>
    <lineage>
        <taxon>Eukaryota</taxon>
        <taxon>Fungi</taxon>
        <taxon>Dikarya</taxon>
        <taxon>Ascomycota</taxon>
        <taxon>Pezizomycotina</taxon>
        <taxon>Eurotiomycetes</taxon>
        <taxon>Chaetothyriomycetidae</taxon>
        <taxon>Chaetothyriales</taxon>
        <taxon>Herpotrichiellaceae</taxon>
        <taxon>Exophiala</taxon>
    </lineage>
</organism>
<evidence type="ECO:0000256" key="3">
    <source>
        <dbReference type="ARBA" id="ARBA00023002"/>
    </source>
</evidence>
<evidence type="ECO:0000313" key="4">
    <source>
        <dbReference type="EMBL" id="KEF53174.1"/>
    </source>
</evidence>
<protein>
    <recommendedName>
        <fullName evidence="6">Dehydrogenase/reductase</fullName>
    </recommendedName>
</protein>
<dbReference type="AlphaFoldDB" id="A0A072NZ62"/>